<dbReference type="STRING" id="373903.Hore_22790"/>
<dbReference type="KEGG" id="hor:Hore_22790"/>
<dbReference type="InterPro" id="IPR029044">
    <property type="entry name" value="Nucleotide-diphossugar_trans"/>
</dbReference>
<dbReference type="EMBL" id="CP001098">
    <property type="protein sequence ID" value="ACL71024.1"/>
    <property type="molecule type" value="Genomic_DNA"/>
</dbReference>
<evidence type="ECO:0000313" key="3">
    <source>
        <dbReference type="Proteomes" id="UP000000719"/>
    </source>
</evidence>
<dbReference type="Pfam" id="PF00535">
    <property type="entry name" value="Glycos_transf_2"/>
    <property type="match status" value="1"/>
</dbReference>
<evidence type="ECO:0000313" key="2">
    <source>
        <dbReference type="EMBL" id="ACL71024.1"/>
    </source>
</evidence>
<dbReference type="HOGENOM" id="CLU_025996_0_3_9"/>
<dbReference type="Proteomes" id="UP000000719">
    <property type="component" value="Chromosome"/>
</dbReference>
<organism evidence="2 3">
    <name type="scientific">Halothermothrix orenii (strain H 168 / OCM 544 / DSM 9562)</name>
    <dbReference type="NCBI Taxonomy" id="373903"/>
    <lineage>
        <taxon>Bacteria</taxon>
        <taxon>Bacillati</taxon>
        <taxon>Bacillota</taxon>
        <taxon>Clostridia</taxon>
        <taxon>Halanaerobiales</taxon>
        <taxon>Halothermotrichaceae</taxon>
        <taxon>Halothermothrix</taxon>
    </lineage>
</organism>
<dbReference type="GO" id="GO:0016758">
    <property type="term" value="F:hexosyltransferase activity"/>
    <property type="evidence" value="ECO:0007669"/>
    <property type="project" value="UniProtKB-ARBA"/>
</dbReference>
<dbReference type="SUPFAM" id="SSF53448">
    <property type="entry name" value="Nucleotide-diphospho-sugar transferases"/>
    <property type="match status" value="1"/>
</dbReference>
<dbReference type="FunFam" id="3.90.550.10:FF:000130">
    <property type="entry name" value="Family 2 glycosyl transferase"/>
    <property type="match status" value="1"/>
</dbReference>
<dbReference type="RefSeq" id="WP_015923993.1">
    <property type="nucleotide sequence ID" value="NC_011899.1"/>
</dbReference>
<gene>
    <name evidence="2" type="ordered locus">Hore_22790</name>
</gene>
<proteinExistence type="predicted"/>
<protein>
    <submittedName>
        <fullName evidence="2">Glycosyl transferase family 2</fullName>
    </submittedName>
</protein>
<dbReference type="Gene3D" id="3.90.550.10">
    <property type="entry name" value="Spore Coat Polysaccharide Biosynthesis Protein SpsA, Chain A"/>
    <property type="match status" value="1"/>
</dbReference>
<dbReference type="PANTHER" id="PTHR22916">
    <property type="entry name" value="GLYCOSYLTRANSFERASE"/>
    <property type="match status" value="1"/>
</dbReference>
<reference evidence="2 3" key="1">
    <citation type="journal article" date="2009" name="PLoS ONE">
        <title>Genome analysis of the anaerobic thermohalophilic bacterium Halothermothrix orenii.</title>
        <authorList>
            <person name="Mavromatis K."/>
            <person name="Ivanova N."/>
            <person name="Anderson I."/>
            <person name="Lykidis A."/>
            <person name="Hooper S.D."/>
            <person name="Sun H."/>
            <person name="Kunin V."/>
            <person name="Lapidus A."/>
            <person name="Hugenholtz P."/>
            <person name="Patel B."/>
            <person name="Kyrpides N.C."/>
        </authorList>
    </citation>
    <scope>NUCLEOTIDE SEQUENCE [LARGE SCALE GENOMIC DNA]</scope>
    <source>
        <strain evidence="3">H 168 / OCM 544 / DSM 9562</strain>
    </source>
</reference>
<dbReference type="OrthoDB" id="396512at2"/>
<sequence length="250" mass="29129">MRSELVSVITPLYNSEQFIEKTIKSVLNQTYANWEMIVVDDCSTDSGPDIVKEYLKKNSRIKLIKLKKNSGAAVARNKGIKISKGRYIAFLDSDDLWHKDKLKKQVEFMKNNNVVLSYTAYRKIDEFGNLRGIIRPPKKINYNQLLKTNSIGCLTAMYDTKYVGKVYMPVIDRRQDYALWLKILKKGITAYGVNEVLAYYRTNKNSLSSNKVVSAKYQWKIYRQIENLSIVKSLYYFINYFINGLSKYLK</sequence>
<accession>B8D172</accession>
<keyword evidence="2" id="KW-0808">Transferase</keyword>
<dbReference type="PANTHER" id="PTHR22916:SF3">
    <property type="entry name" value="UDP-GLCNAC:BETAGAL BETA-1,3-N-ACETYLGLUCOSAMINYLTRANSFERASE-LIKE PROTEIN 1"/>
    <property type="match status" value="1"/>
</dbReference>
<dbReference type="AlphaFoldDB" id="B8D172"/>
<keyword evidence="3" id="KW-1185">Reference proteome</keyword>
<dbReference type="CDD" id="cd00761">
    <property type="entry name" value="Glyco_tranf_GTA_type"/>
    <property type="match status" value="1"/>
</dbReference>
<dbReference type="InterPro" id="IPR001173">
    <property type="entry name" value="Glyco_trans_2-like"/>
</dbReference>
<feature type="domain" description="Glycosyltransferase 2-like" evidence="1">
    <location>
        <begin position="7"/>
        <end position="149"/>
    </location>
</feature>
<evidence type="ECO:0000259" key="1">
    <source>
        <dbReference type="Pfam" id="PF00535"/>
    </source>
</evidence>
<name>B8D172_HALOH</name>
<dbReference type="eggNOG" id="COG0463">
    <property type="taxonomic scope" value="Bacteria"/>
</dbReference>
<dbReference type="CAZy" id="GT2">
    <property type="family name" value="Glycosyltransferase Family 2"/>
</dbReference>